<evidence type="ECO:0000313" key="1">
    <source>
        <dbReference type="EMBL" id="MFM1525581.1"/>
    </source>
</evidence>
<gene>
    <name evidence="1" type="ORF">ABGF40_07905</name>
</gene>
<accession>A0ABW9F9Q2</accession>
<dbReference type="EMBL" id="JBFNFH010000023">
    <property type="protein sequence ID" value="MFM1525581.1"/>
    <property type="molecule type" value="Genomic_DNA"/>
</dbReference>
<keyword evidence="2" id="KW-1185">Reference proteome</keyword>
<comment type="caution">
    <text evidence="1">The sequence shown here is derived from an EMBL/GenBank/DDBJ whole genome shotgun (WGS) entry which is preliminary data.</text>
</comment>
<proteinExistence type="predicted"/>
<reference evidence="1 2" key="1">
    <citation type="journal article" date="2024" name="Front. Microbiol.">
        <title>Pangenomic and biochemical analyses of Helcococcus ovis reveal widespread tetracycline resistance and a novel bacterial species, Helcococcus bovis.</title>
        <authorList>
            <person name="Cunha F."/>
            <person name="Zhai Y."/>
            <person name="Casaro S."/>
            <person name="Jones K.L."/>
            <person name="Hernandez M."/>
            <person name="Bisinotto R.S."/>
            <person name="Kariyawasam S."/>
            <person name="Brown M.B."/>
            <person name="Phillips A."/>
            <person name="Jeong K.C."/>
            <person name="Galvao K.N."/>
        </authorList>
    </citation>
    <scope>NUCLEOTIDE SEQUENCE [LARGE SCALE GENOMIC DNA]</scope>
    <source>
        <strain evidence="1 2">KG197</strain>
    </source>
</reference>
<name>A0ABW9F9Q2_9FIRM</name>
<sequence length="46" mass="4845">MGFSISFSANRIANLIVDGASNFTSIGGVAAYALDYLDGDLNGWIF</sequence>
<organism evidence="1 2">
    <name type="scientific">Helcococcus bovis</name>
    <dbReference type="NCBI Taxonomy" id="3153252"/>
    <lineage>
        <taxon>Bacteria</taxon>
        <taxon>Bacillati</taxon>
        <taxon>Bacillota</taxon>
        <taxon>Tissierellia</taxon>
        <taxon>Tissierellales</taxon>
        <taxon>Peptoniphilaceae</taxon>
        <taxon>Helcococcus</taxon>
    </lineage>
</organism>
<protein>
    <submittedName>
        <fullName evidence="1">Uncharacterized protein</fullName>
    </submittedName>
</protein>
<dbReference type="RefSeq" id="WP_408126944.1">
    <property type="nucleotide sequence ID" value="NZ_JBFNFH010000023.1"/>
</dbReference>
<dbReference type="Proteomes" id="UP001629536">
    <property type="component" value="Unassembled WGS sequence"/>
</dbReference>
<evidence type="ECO:0000313" key="2">
    <source>
        <dbReference type="Proteomes" id="UP001629536"/>
    </source>
</evidence>